<gene>
    <name evidence="1" type="ORF">DEA37_0004844</name>
</gene>
<accession>A0A5J4N5V3</accession>
<evidence type="ECO:0000313" key="2">
    <source>
        <dbReference type="Proteomes" id="UP000324629"/>
    </source>
</evidence>
<dbReference type="EMBL" id="QNGE01008487">
    <property type="protein sequence ID" value="KAA3670750.1"/>
    <property type="molecule type" value="Genomic_DNA"/>
</dbReference>
<organism evidence="1 2">
    <name type="scientific">Paragonimus westermani</name>
    <dbReference type="NCBI Taxonomy" id="34504"/>
    <lineage>
        <taxon>Eukaryota</taxon>
        <taxon>Metazoa</taxon>
        <taxon>Spiralia</taxon>
        <taxon>Lophotrochozoa</taxon>
        <taxon>Platyhelminthes</taxon>
        <taxon>Trematoda</taxon>
        <taxon>Digenea</taxon>
        <taxon>Plagiorchiida</taxon>
        <taxon>Troglotremata</taxon>
        <taxon>Troglotrematidae</taxon>
        <taxon>Paragonimus</taxon>
    </lineage>
</organism>
<proteinExistence type="predicted"/>
<sequence length="291" mass="32878">MIRDRVRGWLRLPKDTTLALFHTKIDGHGLGIPCLETIIPLEQRAKFERLVNSVTPVIASTVQSKPIMSDIAASNVLIFVYGMPVSSKLDEVAAWNKALVRTHDGSDLKNAEVDKASYYWMRNPEYVFSRLFTRGLQLWEGLLRTRVRNGRGNRGALGDLRCREAAWKEALVRTHDGSDLKNTEVDKASFYWMRNPDGTPVIDKASAEEAQRQHLHATLDGAPLRDSKTLATSQHWLRDGSRMFPWLYIRTVQLRAGVLSTKSRRARGRPTLAEDLRCRGNCGTPIVRSDA</sequence>
<comment type="caution">
    <text evidence="1">The sequence shown here is derived from an EMBL/GenBank/DDBJ whole genome shotgun (WGS) entry which is preliminary data.</text>
</comment>
<reference evidence="1 2" key="1">
    <citation type="journal article" date="2019" name="Gigascience">
        <title>Whole-genome sequence of the oriental lung fluke Paragonimus westermani.</title>
        <authorList>
            <person name="Oey H."/>
            <person name="Zakrzewski M."/>
            <person name="Narain K."/>
            <person name="Devi K.R."/>
            <person name="Agatsuma T."/>
            <person name="Nawaratna S."/>
            <person name="Gobert G.N."/>
            <person name="Jones M.K."/>
            <person name="Ragan M.A."/>
            <person name="McManus D.P."/>
            <person name="Krause L."/>
        </authorList>
    </citation>
    <scope>NUCLEOTIDE SEQUENCE [LARGE SCALE GENOMIC DNA]</scope>
    <source>
        <strain evidence="1 2">IND2009</strain>
    </source>
</reference>
<name>A0A5J4N5V3_9TREM</name>
<dbReference type="AlphaFoldDB" id="A0A5J4N5V3"/>
<keyword evidence="2" id="KW-1185">Reference proteome</keyword>
<dbReference type="Proteomes" id="UP000324629">
    <property type="component" value="Unassembled WGS sequence"/>
</dbReference>
<evidence type="ECO:0000313" key="1">
    <source>
        <dbReference type="EMBL" id="KAA3670750.1"/>
    </source>
</evidence>
<protein>
    <submittedName>
        <fullName evidence="1">Uncharacterized protein</fullName>
    </submittedName>
</protein>